<keyword evidence="5" id="KW-1015">Disulfide bond</keyword>
<dbReference type="EMBL" id="JAKKPZ010000002">
    <property type="protein sequence ID" value="KAI1725813.1"/>
    <property type="molecule type" value="Genomic_DNA"/>
</dbReference>
<feature type="binding site" evidence="4">
    <location>
        <position position="110"/>
    </location>
    <ligand>
        <name>3'-phosphoadenylyl sulfate</name>
        <dbReference type="ChEBI" id="CHEBI:58339"/>
    </ligand>
</feature>
<evidence type="ECO:0000256" key="3">
    <source>
        <dbReference type="PIRSR" id="PIRSR637359-1"/>
    </source>
</evidence>
<gene>
    <name evidence="7" type="ORF">DdX_02493</name>
</gene>
<feature type="domain" description="Sulfotransferase" evidence="6">
    <location>
        <begin position="12"/>
        <end position="231"/>
    </location>
</feature>
<comment type="caution">
    <text evidence="7">The sequence shown here is derived from an EMBL/GenBank/DDBJ whole genome shotgun (WGS) entry which is preliminary data.</text>
</comment>
<evidence type="ECO:0000313" key="7">
    <source>
        <dbReference type="EMBL" id="KAI1725813.1"/>
    </source>
</evidence>
<organism evidence="7 8">
    <name type="scientific">Ditylenchus destructor</name>
    <dbReference type="NCBI Taxonomy" id="166010"/>
    <lineage>
        <taxon>Eukaryota</taxon>
        <taxon>Metazoa</taxon>
        <taxon>Ecdysozoa</taxon>
        <taxon>Nematoda</taxon>
        <taxon>Chromadorea</taxon>
        <taxon>Rhabditida</taxon>
        <taxon>Tylenchina</taxon>
        <taxon>Tylenchomorpha</taxon>
        <taxon>Sphaerularioidea</taxon>
        <taxon>Anguinidae</taxon>
        <taxon>Anguininae</taxon>
        <taxon>Ditylenchus</taxon>
    </lineage>
</organism>
<evidence type="ECO:0000313" key="8">
    <source>
        <dbReference type="Proteomes" id="UP001201812"/>
    </source>
</evidence>
<dbReference type="PANTHER" id="PTHR10605">
    <property type="entry name" value="HEPARAN SULFATE SULFOTRANSFERASE"/>
    <property type="match status" value="1"/>
</dbReference>
<evidence type="ECO:0000256" key="2">
    <source>
        <dbReference type="ARBA" id="ARBA00023180"/>
    </source>
</evidence>
<evidence type="ECO:0000256" key="1">
    <source>
        <dbReference type="ARBA" id="ARBA00022679"/>
    </source>
</evidence>
<sequence>MTDEQFPQKRLPDAIIIGAKKCGTRAVLEFLRLNPFVKAPFPEIHFFDKRYDEGLDWYRDQMPETTMGQVTLEKSPSYFVDKRAPERVHTMNPTTKLILVVRDPVTRIISDYTQTVVTRKLSPYNATTFDGAVLCKVNAKRFDPDGNCKMGVNTSIGLVRIGIYHKHLQHWLRWFPLQQFIFVDGEQVINSPAKELNRIETFLGLVPVISAKDFVKDPHKGFPCMKKNNTVHCLGKTKGRRHVSLRPNIVNRLRHFYKIENIKFFTLINRVFNWT</sequence>
<dbReference type="GO" id="GO:0008467">
    <property type="term" value="F:[heparan sulfate]-glucosamine 3-sulfotransferase activity"/>
    <property type="evidence" value="ECO:0007669"/>
    <property type="project" value="TreeGrafter"/>
</dbReference>
<dbReference type="Proteomes" id="UP001201812">
    <property type="component" value="Unassembled WGS sequence"/>
</dbReference>
<evidence type="ECO:0000259" key="6">
    <source>
        <dbReference type="Pfam" id="PF00685"/>
    </source>
</evidence>
<accession>A0AAD4NCN6</accession>
<feature type="binding site" evidence="4">
    <location>
        <begin position="21"/>
        <end position="25"/>
    </location>
    <ligand>
        <name>3'-phosphoadenylyl sulfate</name>
        <dbReference type="ChEBI" id="CHEBI:58339"/>
    </ligand>
</feature>
<evidence type="ECO:0000256" key="4">
    <source>
        <dbReference type="PIRSR" id="PIRSR637359-2"/>
    </source>
</evidence>
<feature type="disulfide bond" evidence="5">
    <location>
        <begin position="224"/>
        <end position="233"/>
    </location>
</feature>
<keyword evidence="1" id="KW-0808">Transferase</keyword>
<keyword evidence="8" id="KW-1185">Reference proteome</keyword>
<dbReference type="Pfam" id="PF00685">
    <property type="entry name" value="Sulfotransfer_1"/>
    <property type="match status" value="1"/>
</dbReference>
<proteinExistence type="predicted"/>
<dbReference type="SUPFAM" id="SSF52540">
    <property type="entry name" value="P-loop containing nucleoside triphosphate hydrolases"/>
    <property type="match status" value="1"/>
</dbReference>
<name>A0AAD4NCN6_9BILA</name>
<dbReference type="PANTHER" id="PTHR10605:SF72">
    <property type="entry name" value="HEPARAN SULFATE 3-O SULFOTRANSFERASE-B, ISOFORM A"/>
    <property type="match status" value="1"/>
</dbReference>
<keyword evidence="2" id="KW-0325">Glycoprotein</keyword>
<dbReference type="InterPro" id="IPR027417">
    <property type="entry name" value="P-loop_NTPase"/>
</dbReference>
<dbReference type="InterPro" id="IPR000863">
    <property type="entry name" value="Sulfotransferase_dom"/>
</dbReference>
<reference evidence="7" key="1">
    <citation type="submission" date="2022-01" db="EMBL/GenBank/DDBJ databases">
        <title>Genome Sequence Resource for Two Populations of Ditylenchus destructor, the Migratory Endoparasitic Phytonematode.</title>
        <authorList>
            <person name="Zhang H."/>
            <person name="Lin R."/>
            <person name="Xie B."/>
        </authorList>
    </citation>
    <scope>NUCLEOTIDE SEQUENCE</scope>
    <source>
        <strain evidence="7">BazhouSP</strain>
    </source>
</reference>
<feature type="binding site" evidence="4">
    <location>
        <begin position="238"/>
        <end position="242"/>
    </location>
    <ligand>
        <name>3'-phosphoadenylyl sulfate</name>
        <dbReference type="ChEBI" id="CHEBI:58339"/>
    </ligand>
</feature>
<dbReference type="AlphaFoldDB" id="A0AAD4NCN6"/>
<evidence type="ECO:0000256" key="5">
    <source>
        <dbReference type="PIRSR" id="PIRSR637359-3"/>
    </source>
</evidence>
<feature type="active site" description="For sulfotransferase activity" evidence="3">
    <location>
        <position position="21"/>
    </location>
</feature>
<feature type="binding site" evidence="4">
    <location>
        <position position="102"/>
    </location>
    <ligand>
        <name>3'-phosphoadenylyl sulfate</name>
        <dbReference type="ChEBI" id="CHEBI:58339"/>
    </ligand>
</feature>
<dbReference type="Gene3D" id="3.40.50.300">
    <property type="entry name" value="P-loop containing nucleotide triphosphate hydrolases"/>
    <property type="match status" value="1"/>
</dbReference>
<protein>
    <submittedName>
        <fullName evidence="7">Sulfotransferase domain-containing protein</fullName>
    </submittedName>
</protein>
<dbReference type="InterPro" id="IPR037359">
    <property type="entry name" value="NST/OST"/>
</dbReference>